<dbReference type="InterPro" id="IPR001789">
    <property type="entry name" value="Sig_transdc_resp-reg_receiver"/>
</dbReference>
<dbReference type="SUPFAM" id="SSF52172">
    <property type="entry name" value="CheY-like"/>
    <property type="match status" value="1"/>
</dbReference>
<dbReference type="InterPro" id="IPR036388">
    <property type="entry name" value="WH-like_DNA-bd_sf"/>
</dbReference>
<dbReference type="PANTHER" id="PTHR48111:SF22">
    <property type="entry name" value="REGULATOR OF RPOS"/>
    <property type="match status" value="1"/>
</dbReference>
<keyword evidence="5 9" id="KW-0238">DNA-binding</keyword>
<dbReference type="Proteomes" id="UP000886817">
    <property type="component" value="Unassembled WGS sequence"/>
</dbReference>
<dbReference type="GO" id="GO:0000156">
    <property type="term" value="F:phosphorelay response regulator activity"/>
    <property type="evidence" value="ECO:0007669"/>
    <property type="project" value="TreeGrafter"/>
</dbReference>
<evidence type="ECO:0000256" key="4">
    <source>
        <dbReference type="ARBA" id="ARBA00023015"/>
    </source>
</evidence>
<dbReference type="PANTHER" id="PTHR48111">
    <property type="entry name" value="REGULATOR OF RPOS"/>
    <property type="match status" value="1"/>
</dbReference>
<evidence type="ECO:0000256" key="8">
    <source>
        <dbReference type="PROSITE-ProRule" id="PRU00169"/>
    </source>
</evidence>
<dbReference type="InterPro" id="IPR011006">
    <property type="entry name" value="CheY-like_superfamily"/>
</dbReference>
<evidence type="ECO:0000259" key="11">
    <source>
        <dbReference type="PROSITE" id="PS51755"/>
    </source>
</evidence>
<feature type="domain" description="Response regulatory" evidence="10">
    <location>
        <begin position="2"/>
        <end position="115"/>
    </location>
</feature>
<gene>
    <name evidence="12" type="ORF">IAA45_07250</name>
</gene>
<dbReference type="CDD" id="cd00383">
    <property type="entry name" value="trans_reg_C"/>
    <property type="match status" value="1"/>
</dbReference>
<dbReference type="GO" id="GO:0032993">
    <property type="term" value="C:protein-DNA complex"/>
    <property type="evidence" value="ECO:0007669"/>
    <property type="project" value="TreeGrafter"/>
</dbReference>
<dbReference type="EMBL" id="DXEX01000158">
    <property type="protein sequence ID" value="HIX59492.1"/>
    <property type="molecule type" value="Genomic_DNA"/>
</dbReference>
<dbReference type="Pfam" id="PF00072">
    <property type="entry name" value="Response_reg"/>
    <property type="match status" value="1"/>
</dbReference>
<dbReference type="InterPro" id="IPR001867">
    <property type="entry name" value="OmpR/PhoB-type_DNA-bd"/>
</dbReference>
<keyword evidence="2 8" id="KW-0597">Phosphoprotein</keyword>
<reference evidence="12" key="2">
    <citation type="submission" date="2021-04" db="EMBL/GenBank/DDBJ databases">
        <authorList>
            <person name="Gilroy R."/>
        </authorList>
    </citation>
    <scope>NUCLEOTIDE SEQUENCE</scope>
    <source>
        <strain evidence="12">ChiSjej1B19-8411</strain>
    </source>
</reference>
<keyword evidence="6" id="KW-0804">Transcription</keyword>
<dbReference type="PROSITE" id="PS50110">
    <property type="entry name" value="RESPONSE_REGULATORY"/>
    <property type="match status" value="1"/>
</dbReference>
<comment type="function">
    <text evidence="7">May play the central regulatory role in sporulation. It may be an element of the effector pathway responsible for the activation of sporulation genes in response to nutritional stress. Spo0A may act in concert with spo0H (a sigma factor) to control the expression of some genes that are critical to the sporulation process.</text>
</comment>
<reference evidence="12" key="1">
    <citation type="journal article" date="2021" name="PeerJ">
        <title>Extensive microbial diversity within the chicken gut microbiome revealed by metagenomics and culture.</title>
        <authorList>
            <person name="Gilroy R."/>
            <person name="Ravi A."/>
            <person name="Getino M."/>
            <person name="Pursley I."/>
            <person name="Horton D.L."/>
            <person name="Alikhan N.F."/>
            <person name="Baker D."/>
            <person name="Gharbi K."/>
            <person name="Hall N."/>
            <person name="Watson M."/>
            <person name="Adriaenssens E.M."/>
            <person name="Foster-Nyarko E."/>
            <person name="Jarju S."/>
            <person name="Secka A."/>
            <person name="Antonio M."/>
            <person name="Oren A."/>
            <person name="Chaudhuri R.R."/>
            <person name="La Ragione R."/>
            <person name="Hildebrand F."/>
            <person name="Pallen M.J."/>
        </authorList>
    </citation>
    <scope>NUCLEOTIDE SEQUENCE</scope>
    <source>
        <strain evidence="12">ChiSjej1B19-8411</strain>
    </source>
</reference>
<evidence type="ECO:0000256" key="1">
    <source>
        <dbReference type="ARBA" id="ARBA00018672"/>
    </source>
</evidence>
<dbReference type="AlphaFoldDB" id="A0A9D1WJV5"/>
<dbReference type="Gene3D" id="3.40.50.2300">
    <property type="match status" value="1"/>
</dbReference>
<feature type="DNA-binding region" description="OmpR/PhoB-type" evidence="9">
    <location>
        <begin position="123"/>
        <end position="221"/>
    </location>
</feature>
<feature type="modified residue" description="4-aspartylphosphate" evidence="8">
    <location>
        <position position="50"/>
    </location>
</feature>
<evidence type="ECO:0000313" key="13">
    <source>
        <dbReference type="Proteomes" id="UP000886817"/>
    </source>
</evidence>
<evidence type="ECO:0000256" key="6">
    <source>
        <dbReference type="ARBA" id="ARBA00023163"/>
    </source>
</evidence>
<evidence type="ECO:0000256" key="9">
    <source>
        <dbReference type="PROSITE-ProRule" id="PRU01091"/>
    </source>
</evidence>
<evidence type="ECO:0000256" key="7">
    <source>
        <dbReference type="ARBA" id="ARBA00024867"/>
    </source>
</evidence>
<dbReference type="GO" id="GO:0000976">
    <property type="term" value="F:transcription cis-regulatory region binding"/>
    <property type="evidence" value="ECO:0007669"/>
    <property type="project" value="TreeGrafter"/>
</dbReference>
<sequence length="223" mass="25540">MRILVVEDEQDLRDLLQKRLSKDYSVDSCSNGLDALEYIDTFSYDVILLDLMLPGLDGLTVLKRIRSRGLTVPVIILTAKGDISDRVTGLDAGADDYLIKPFAYEELTARLRVIFRRNSTTLSNILTVGDLVMDTASKTVKRSGKTIVLTNKEYMLLEYMMRNPEHTLTRTQLEQRAWNESFEGGSNIIDVYIRYLRKKIDDGFPFKMIQTVRGVGYRLLEKE</sequence>
<dbReference type="InterPro" id="IPR039420">
    <property type="entry name" value="WalR-like"/>
</dbReference>
<keyword evidence="4" id="KW-0805">Transcription regulation</keyword>
<accession>A0A9D1WJV5</accession>
<evidence type="ECO:0000259" key="10">
    <source>
        <dbReference type="PROSITE" id="PS50110"/>
    </source>
</evidence>
<evidence type="ECO:0000256" key="3">
    <source>
        <dbReference type="ARBA" id="ARBA00023012"/>
    </source>
</evidence>
<dbReference type="SMART" id="SM00862">
    <property type="entry name" value="Trans_reg_C"/>
    <property type="match status" value="1"/>
</dbReference>
<comment type="caution">
    <text evidence="12">The sequence shown here is derived from an EMBL/GenBank/DDBJ whole genome shotgun (WGS) entry which is preliminary data.</text>
</comment>
<dbReference type="PROSITE" id="PS51755">
    <property type="entry name" value="OMPR_PHOB"/>
    <property type="match status" value="1"/>
</dbReference>
<dbReference type="Pfam" id="PF00486">
    <property type="entry name" value="Trans_reg_C"/>
    <property type="match status" value="1"/>
</dbReference>
<dbReference type="GO" id="GO:0006355">
    <property type="term" value="P:regulation of DNA-templated transcription"/>
    <property type="evidence" value="ECO:0007669"/>
    <property type="project" value="InterPro"/>
</dbReference>
<evidence type="ECO:0000313" key="12">
    <source>
        <dbReference type="EMBL" id="HIX59492.1"/>
    </source>
</evidence>
<feature type="domain" description="OmpR/PhoB-type" evidence="11">
    <location>
        <begin position="123"/>
        <end position="221"/>
    </location>
</feature>
<dbReference type="FunFam" id="3.40.50.2300:FF:000002">
    <property type="entry name" value="DNA-binding response regulator PhoP"/>
    <property type="match status" value="1"/>
</dbReference>
<protein>
    <recommendedName>
        <fullName evidence="1">Stage 0 sporulation protein A homolog</fullName>
    </recommendedName>
</protein>
<evidence type="ECO:0000256" key="5">
    <source>
        <dbReference type="ARBA" id="ARBA00023125"/>
    </source>
</evidence>
<organism evidence="12 13">
    <name type="scientific">Candidatus Blautia gallistercoris</name>
    <dbReference type="NCBI Taxonomy" id="2838490"/>
    <lineage>
        <taxon>Bacteria</taxon>
        <taxon>Bacillati</taxon>
        <taxon>Bacillota</taxon>
        <taxon>Clostridia</taxon>
        <taxon>Lachnospirales</taxon>
        <taxon>Lachnospiraceae</taxon>
        <taxon>Blautia</taxon>
    </lineage>
</organism>
<proteinExistence type="predicted"/>
<dbReference type="SMART" id="SM00448">
    <property type="entry name" value="REC"/>
    <property type="match status" value="1"/>
</dbReference>
<dbReference type="FunFam" id="1.10.10.10:FF:000005">
    <property type="entry name" value="Two-component system response regulator"/>
    <property type="match status" value="1"/>
</dbReference>
<evidence type="ECO:0000256" key="2">
    <source>
        <dbReference type="ARBA" id="ARBA00022553"/>
    </source>
</evidence>
<keyword evidence="3" id="KW-0902">Two-component regulatory system</keyword>
<dbReference type="Gene3D" id="1.10.10.10">
    <property type="entry name" value="Winged helix-like DNA-binding domain superfamily/Winged helix DNA-binding domain"/>
    <property type="match status" value="1"/>
</dbReference>
<dbReference type="GO" id="GO:0005829">
    <property type="term" value="C:cytosol"/>
    <property type="evidence" value="ECO:0007669"/>
    <property type="project" value="TreeGrafter"/>
</dbReference>
<name>A0A9D1WJV5_9FIRM</name>